<dbReference type="GO" id="GO:0005634">
    <property type="term" value="C:nucleus"/>
    <property type="evidence" value="ECO:0007669"/>
    <property type="project" value="InterPro"/>
</dbReference>
<dbReference type="PROSITE" id="PS00741">
    <property type="entry name" value="DH_1"/>
    <property type="match status" value="1"/>
</dbReference>
<organism evidence="4 5">
    <name type="scientific">Certhia brachydactyla</name>
    <name type="common">short-toed tree-creeper</name>
    <dbReference type="NCBI Taxonomy" id="73330"/>
    <lineage>
        <taxon>Eukaryota</taxon>
        <taxon>Metazoa</taxon>
        <taxon>Chordata</taxon>
        <taxon>Craniata</taxon>
        <taxon>Vertebrata</taxon>
        <taxon>Euteleostomi</taxon>
        <taxon>Archelosauria</taxon>
        <taxon>Archosauria</taxon>
        <taxon>Dinosauria</taxon>
        <taxon>Saurischia</taxon>
        <taxon>Theropoda</taxon>
        <taxon>Coelurosauria</taxon>
        <taxon>Aves</taxon>
        <taxon>Neognathae</taxon>
        <taxon>Neoaves</taxon>
        <taxon>Telluraves</taxon>
        <taxon>Australaves</taxon>
        <taxon>Passeriformes</taxon>
        <taxon>Certhiidae</taxon>
        <taxon>Certhiinae</taxon>
        <taxon>Certhia</taxon>
    </lineage>
</organism>
<dbReference type="Pfam" id="PF21242">
    <property type="entry name" value="ECT2_PH"/>
    <property type="match status" value="1"/>
</dbReference>
<protein>
    <submittedName>
        <fullName evidence="4">ECT2 protein</fullName>
    </submittedName>
</protein>
<feature type="compositionally biased region" description="Polar residues" evidence="1">
    <location>
        <begin position="418"/>
        <end position="432"/>
    </location>
</feature>
<dbReference type="SMART" id="SM00325">
    <property type="entry name" value="RhoGEF"/>
    <property type="match status" value="1"/>
</dbReference>
<evidence type="ECO:0000256" key="1">
    <source>
        <dbReference type="SAM" id="MobiDB-lite"/>
    </source>
</evidence>
<dbReference type="Gene3D" id="2.30.29.30">
    <property type="entry name" value="Pleckstrin-homology domain (PH domain)/Phosphotyrosine-binding domain (PTB)"/>
    <property type="match status" value="1"/>
</dbReference>
<dbReference type="GO" id="GO:0005096">
    <property type="term" value="F:GTPase activator activity"/>
    <property type="evidence" value="ECO:0007669"/>
    <property type="project" value="InterPro"/>
</dbReference>
<dbReference type="PANTHER" id="PTHR16777">
    <property type="entry name" value="PROTEIN ECT2"/>
    <property type="match status" value="1"/>
</dbReference>
<dbReference type="InterPro" id="IPR001357">
    <property type="entry name" value="BRCT_dom"/>
</dbReference>
<evidence type="ECO:0000259" key="3">
    <source>
        <dbReference type="PROSITE" id="PS50172"/>
    </source>
</evidence>
<keyword evidence="5" id="KW-1185">Reference proteome</keyword>
<dbReference type="CDD" id="cd17733">
    <property type="entry name" value="BRCT_Ect2_rpt1"/>
    <property type="match status" value="1"/>
</dbReference>
<gene>
    <name evidence="4" type="primary">Ect2</name>
    <name evidence="4" type="ORF">CERBRA_R07408</name>
</gene>
<dbReference type="PANTHER" id="PTHR16777:SF2">
    <property type="entry name" value="PROTEIN ECT2"/>
    <property type="match status" value="1"/>
</dbReference>
<dbReference type="SUPFAM" id="SSF50729">
    <property type="entry name" value="PH domain-like"/>
    <property type="match status" value="1"/>
</dbReference>
<feature type="domain" description="DH" evidence="2">
    <location>
        <begin position="452"/>
        <end position="635"/>
    </location>
</feature>
<dbReference type="CDD" id="cd17732">
    <property type="entry name" value="BRCT_Ect2_rpt2"/>
    <property type="match status" value="1"/>
</dbReference>
<dbReference type="PROSITE" id="PS50172">
    <property type="entry name" value="BRCT"/>
    <property type="match status" value="2"/>
</dbReference>
<feature type="domain" description="BRCT" evidence="3">
    <location>
        <begin position="266"/>
        <end position="354"/>
    </location>
</feature>
<feature type="domain" description="BRCT" evidence="3">
    <location>
        <begin position="178"/>
        <end position="254"/>
    </location>
</feature>
<dbReference type="Pfam" id="PF21243">
    <property type="entry name" value="ECT2_BRCT0"/>
    <property type="match status" value="1"/>
</dbReference>
<comment type="caution">
    <text evidence="4">The sequence shown here is derived from an EMBL/GenBank/DDBJ whole genome shotgun (WGS) entry which is preliminary data.</text>
</comment>
<feature type="non-terminal residue" evidence="4">
    <location>
        <position position="908"/>
    </location>
</feature>
<dbReference type="InterPro" id="IPR000219">
    <property type="entry name" value="DH_dom"/>
</dbReference>
<dbReference type="PROSITE" id="PS50010">
    <property type="entry name" value="DH_2"/>
    <property type="match status" value="1"/>
</dbReference>
<dbReference type="GO" id="GO:0035556">
    <property type="term" value="P:intracellular signal transduction"/>
    <property type="evidence" value="ECO:0007669"/>
    <property type="project" value="InterPro"/>
</dbReference>
<reference evidence="4 5" key="1">
    <citation type="submission" date="2019-09" db="EMBL/GenBank/DDBJ databases">
        <title>Bird 10,000 Genomes (B10K) Project - Family phase.</title>
        <authorList>
            <person name="Zhang G."/>
        </authorList>
    </citation>
    <scope>NUCLEOTIDE SEQUENCE [LARGE SCALE GENOMIC DNA]</scope>
    <source>
        <strain evidence="4">B10K-DU-002-20</strain>
        <tissue evidence="4">Muscle</tissue>
    </source>
</reference>
<dbReference type="InterPro" id="IPR036420">
    <property type="entry name" value="BRCT_dom_sf"/>
</dbReference>
<dbReference type="GO" id="GO:2000431">
    <property type="term" value="P:regulation of cytokinesis, actomyosin contractile ring assembly"/>
    <property type="evidence" value="ECO:0007669"/>
    <property type="project" value="InterPro"/>
</dbReference>
<dbReference type="GO" id="GO:0000281">
    <property type="term" value="P:mitotic cytokinesis"/>
    <property type="evidence" value="ECO:0007669"/>
    <property type="project" value="TreeGrafter"/>
</dbReference>
<dbReference type="SMART" id="SM00292">
    <property type="entry name" value="BRCT"/>
    <property type="match status" value="2"/>
</dbReference>
<dbReference type="GO" id="GO:0005938">
    <property type="term" value="C:cell cortex"/>
    <property type="evidence" value="ECO:0007669"/>
    <property type="project" value="TreeGrafter"/>
</dbReference>
<dbReference type="InterPro" id="IPR049396">
    <property type="entry name" value="ECT2_BRCT0"/>
</dbReference>
<dbReference type="GO" id="GO:0005085">
    <property type="term" value="F:guanyl-nucleotide exchange factor activity"/>
    <property type="evidence" value="ECO:0007669"/>
    <property type="project" value="InterPro"/>
</dbReference>
<dbReference type="Gene3D" id="1.20.900.10">
    <property type="entry name" value="Dbl homology (DH) domain"/>
    <property type="match status" value="1"/>
</dbReference>
<dbReference type="Pfam" id="PF00533">
    <property type="entry name" value="BRCT"/>
    <property type="match status" value="1"/>
</dbReference>
<name>A0A7L1VTT2_9PASS</name>
<dbReference type="SUPFAM" id="SSF52113">
    <property type="entry name" value="BRCT domain"/>
    <property type="match status" value="2"/>
</dbReference>
<evidence type="ECO:0000313" key="4">
    <source>
        <dbReference type="EMBL" id="NXO88388.1"/>
    </source>
</evidence>
<feature type="compositionally biased region" description="Polar residues" evidence="1">
    <location>
        <begin position="852"/>
        <end position="868"/>
    </location>
</feature>
<evidence type="ECO:0000313" key="5">
    <source>
        <dbReference type="Proteomes" id="UP000536092"/>
    </source>
</evidence>
<dbReference type="Gene3D" id="3.40.50.10190">
    <property type="entry name" value="BRCT domain"/>
    <property type="match status" value="3"/>
</dbReference>
<proteinExistence type="predicted"/>
<dbReference type="AlphaFoldDB" id="A0A7L1VTT2"/>
<dbReference type="FunFam" id="3.40.50.10190:FF:000016">
    <property type="entry name" value="protein ECT2 isoform X3"/>
    <property type="match status" value="1"/>
</dbReference>
<dbReference type="OrthoDB" id="9997817at2759"/>
<dbReference type="FunFam" id="1.20.900.10:FF:000022">
    <property type="entry name" value="protein ECT2 isoform X1"/>
    <property type="match status" value="1"/>
</dbReference>
<dbReference type="InterPro" id="IPR035899">
    <property type="entry name" value="DBL_dom_sf"/>
</dbReference>
<dbReference type="Pfam" id="PF12738">
    <property type="entry name" value="PTCB-BRCT"/>
    <property type="match status" value="1"/>
</dbReference>
<accession>A0A7L1VTT2</accession>
<dbReference type="InterPro" id="IPR049395">
    <property type="entry name" value="ECT2_PH"/>
</dbReference>
<dbReference type="EMBL" id="VXBV01000085">
    <property type="protein sequence ID" value="NXO88388.1"/>
    <property type="molecule type" value="Genomic_DNA"/>
</dbReference>
<dbReference type="InterPro" id="IPR001331">
    <property type="entry name" value="GDS_CDC24_CS"/>
</dbReference>
<dbReference type="InterPro" id="IPR011993">
    <property type="entry name" value="PH-like_dom_sf"/>
</dbReference>
<evidence type="ECO:0000259" key="2">
    <source>
        <dbReference type="PROSITE" id="PS50010"/>
    </source>
</evidence>
<dbReference type="InterPro" id="IPR026817">
    <property type="entry name" value="Ect2"/>
</dbReference>
<dbReference type="Pfam" id="PF00621">
    <property type="entry name" value="RhoGEF"/>
    <property type="match status" value="1"/>
</dbReference>
<dbReference type="SUPFAM" id="SSF48065">
    <property type="entry name" value="DBL homology domain (DH-domain)"/>
    <property type="match status" value="1"/>
</dbReference>
<feature type="region of interest" description="Disordered" evidence="1">
    <location>
        <begin position="387"/>
        <end position="448"/>
    </location>
</feature>
<dbReference type="CDD" id="cd01229">
    <property type="entry name" value="PH_Ect2"/>
    <property type="match status" value="1"/>
</dbReference>
<feature type="non-terminal residue" evidence="4">
    <location>
        <position position="1"/>
    </location>
</feature>
<dbReference type="CDD" id="cd00160">
    <property type="entry name" value="RhoGEF"/>
    <property type="match status" value="1"/>
</dbReference>
<sequence>MADNSALVSEAGRSLLADSSVLDSKIIETSKENVFHAAVLDVEEEMPQIETRVVLVQEAGKREELLKALETIKIMEVPVIKIKESSPDKSEEKLIKSIIHMEIKMPYIKTDTAEELGDSDSPEFETIFVVPDFQAPIFSNLCKADCRVIGPPVVLHSAQKGEPLPFSCRPLYCASMLNLVLCFTGFRKKDELVKLVTLVHHMGGIIRRDFSSKVTHLVANSTHGDKFRLAVSLGIPIVKAEWIYKAWEKRNEIDFCAADDDFRNQFKVPPFQDCMLSFLGFSDDEKANMEEMTEMQGGHYLPVGDERCTHLVVEESTVKDLPFEPLKKLYVVKQEWFWGSIQMDARAGESMYLFEKSESPDFKKSVSLLSLSTPNSNRKRRRLKETLAQLTRETDMSPFPPRKRPSAEHSLSIGSLLDISNTPESSTANGETPKTCARPSKNSTPLPLKQSARWQVAKELYQTESNYVDILSTIIQLFQVPLEKEGQLGGPILAQEEIKTIFGSIPDILDEDLEDLMINWTESKSIGDIILKYSKDLLKTYPPFVNFFEMSKETITRCEKQKPRFHAFLKINQAKPECGRQSLAELLIRPVQRLPSVALLLNDIKKHTAEENPDKITLERAIESLKEVMTHINEDKRKTEAQRQFFDVVYEVDGCPANLLSSHRSLVQRLETVALGDDICDRGEQVTLFLFNDCLEIARKRHKVIGAFKSPHGHTRPPASLKHVVLMPLSQIKKVLDIRETEDCQKAFALVVRPPTELNNKLLSFQMTTEDPCKEDWLKMLCRHVANTICKADAENLIYVADPDSVEVNTKDMDSTLSRASRAIKKTSKKVTRAFSFSKTPKRALRRALMSHTASEGRSPSSSNENYIGSRLTSTSSLAGVPSPSLVSLPSIFERRSHTLSRSTTHLI</sequence>
<dbReference type="GO" id="GO:0007399">
    <property type="term" value="P:nervous system development"/>
    <property type="evidence" value="ECO:0007669"/>
    <property type="project" value="TreeGrafter"/>
</dbReference>
<feature type="region of interest" description="Disordered" evidence="1">
    <location>
        <begin position="849"/>
        <end position="868"/>
    </location>
</feature>
<dbReference type="Proteomes" id="UP000536092">
    <property type="component" value="Unassembled WGS sequence"/>
</dbReference>